<feature type="transmembrane region" description="Helical" evidence="12">
    <location>
        <begin position="474"/>
        <end position="494"/>
    </location>
</feature>
<keyword evidence="8" id="KW-0350">Heme biosynthesis</keyword>
<accession>A0AAV5REN7</accession>
<keyword evidence="4" id="KW-0479">Metal-binding</keyword>
<feature type="transmembrane region" description="Helical" evidence="12">
    <location>
        <begin position="281"/>
        <end position="304"/>
    </location>
</feature>
<feature type="transmembrane region" description="Helical" evidence="12">
    <location>
        <begin position="213"/>
        <end position="230"/>
    </location>
</feature>
<evidence type="ECO:0000256" key="1">
    <source>
        <dbReference type="ARBA" id="ARBA00001970"/>
    </source>
</evidence>
<evidence type="ECO:0000256" key="2">
    <source>
        <dbReference type="ARBA" id="ARBA00004141"/>
    </source>
</evidence>
<sequence length="512" mass="56677">MSFQLISSRCLNSSKFSISSALNASSINLKRSFGSKSSSSASVFKTLNAQSLVYKPAQSQVVKFFTNKSLGSVGFVSSKWYRAYSDFPGNVSSTARSQTVGVGELPQKVDVKVNGGLKNPPMVSSKSVAYWLLICGAAVFGIVVLGGLTRLTESGLSITEWKPITGALPPRSLEDWEKEFALYKESPEFQQLNSDMTLDDYKFIYFMEWGHRLWGRAIGLLVVLPGLYFVARGKTSPQTNRWLVGITALLGLQGAIGWWMVHSGIDRENLASRADSHPRVSHYRLATHLGAAFLLFMAMTYTGLDILKQQRYLRNPAEAVKEIKILSSPLASGSRKFAVVLLLMALATSMSGAFVAGLDAGLLYNDWPLMGNRLVPSNNELFEKRYTREENPTNLKLIYSNMMDNPVTVQFIHRMLATATWTACLAYFIYARRRRNILPRSVYKGAHGVIGFASLQALLGITTLVYIVPIPLAAMHQGGAIAFLTSILVLLCRLRVPRPQLRKFLTLMSQSK</sequence>
<evidence type="ECO:0000256" key="8">
    <source>
        <dbReference type="ARBA" id="ARBA00023133"/>
    </source>
</evidence>
<evidence type="ECO:0000313" key="14">
    <source>
        <dbReference type="Proteomes" id="UP001362899"/>
    </source>
</evidence>
<dbReference type="EMBL" id="BTGC01000001">
    <property type="protein sequence ID" value="GMM49432.1"/>
    <property type="molecule type" value="Genomic_DNA"/>
</dbReference>
<dbReference type="PANTHER" id="PTHR23289:SF2">
    <property type="entry name" value="CYTOCHROME C OXIDASE ASSEMBLY PROTEIN COX15 HOMOLOG"/>
    <property type="match status" value="1"/>
</dbReference>
<keyword evidence="6" id="KW-0560">Oxidoreductase</keyword>
<comment type="cofactor">
    <cofactor evidence="1">
        <name>heme b</name>
        <dbReference type="ChEBI" id="CHEBI:60344"/>
    </cofactor>
</comment>
<dbReference type="AlphaFoldDB" id="A0AAV5REN7"/>
<keyword evidence="5 12" id="KW-1133">Transmembrane helix</keyword>
<comment type="pathway">
    <text evidence="10">Porphyrin-containing compound metabolism; heme A biosynthesis; heme A from heme O: step 1/1.</text>
</comment>
<evidence type="ECO:0000256" key="9">
    <source>
        <dbReference type="ARBA" id="ARBA00023136"/>
    </source>
</evidence>
<dbReference type="GO" id="GO:0006784">
    <property type="term" value="P:heme A biosynthetic process"/>
    <property type="evidence" value="ECO:0007669"/>
    <property type="project" value="InterPro"/>
</dbReference>
<dbReference type="PANTHER" id="PTHR23289">
    <property type="entry name" value="CYTOCHROME C OXIDASE ASSEMBLY PROTEIN COX15"/>
    <property type="match status" value="1"/>
</dbReference>
<comment type="subcellular location">
    <subcellularLocation>
        <location evidence="2">Membrane</location>
        <topology evidence="2">Multi-pass membrane protein</topology>
    </subcellularLocation>
</comment>
<evidence type="ECO:0000256" key="12">
    <source>
        <dbReference type="SAM" id="Phobius"/>
    </source>
</evidence>
<dbReference type="GO" id="GO:0005743">
    <property type="term" value="C:mitochondrial inner membrane"/>
    <property type="evidence" value="ECO:0007669"/>
    <property type="project" value="TreeGrafter"/>
</dbReference>
<evidence type="ECO:0000256" key="6">
    <source>
        <dbReference type="ARBA" id="ARBA00023002"/>
    </source>
</evidence>
<feature type="transmembrane region" description="Helical" evidence="12">
    <location>
        <begin position="442"/>
        <end position="468"/>
    </location>
</feature>
<evidence type="ECO:0000256" key="10">
    <source>
        <dbReference type="ARBA" id="ARBA00044501"/>
    </source>
</evidence>
<dbReference type="Pfam" id="PF02628">
    <property type="entry name" value="COX15-CtaA"/>
    <property type="match status" value="1"/>
</dbReference>
<keyword evidence="14" id="KW-1185">Reference proteome</keyword>
<evidence type="ECO:0000256" key="3">
    <source>
        <dbReference type="ARBA" id="ARBA00022692"/>
    </source>
</evidence>
<proteinExistence type="inferred from homology"/>
<evidence type="ECO:0000256" key="7">
    <source>
        <dbReference type="ARBA" id="ARBA00023004"/>
    </source>
</evidence>
<evidence type="ECO:0000313" key="13">
    <source>
        <dbReference type="EMBL" id="GMM49432.1"/>
    </source>
</evidence>
<name>A0AAV5REN7_STABA</name>
<evidence type="ECO:0000256" key="11">
    <source>
        <dbReference type="ARBA" id="ARBA00048044"/>
    </source>
</evidence>
<keyword evidence="3 12" id="KW-0812">Transmembrane</keyword>
<dbReference type="GO" id="GO:0016653">
    <property type="term" value="F:oxidoreductase activity, acting on NAD(P)H, heme protein as acceptor"/>
    <property type="evidence" value="ECO:0007669"/>
    <property type="project" value="TreeGrafter"/>
</dbReference>
<feature type="transmembrane region" description="Helical" evidence="12">
    <location>
        <begin position="242"/>
        <end position="261"/>
    </location>
</feature>
<feature type="transmembrane region" description="Helical" evidence="12">
    <location>
        <begin position="411"/>
        <end position="430"/>
    </location>
</feature>
<protein>
    <submittedName>
        <fullName evidence="13">Cox15 protein</fullName>
    </submittedName>
</protein>
<dbReference type="Proteomes" id="UP001362899">
    <property type="component" value="Unassembled WGS sequence"/>
</dbReference>
<dbReference type="GO" id="GO:0120547">
    <property type="term" value="F:heme A synthase activity"/>
    <property type="evidence" value="ECO:0007669"/>
    <property type="project" value="UniProtKB-EC"/>
</dbReference>
<comment type="catalytic activity">
    <reaction evidence="11">
        <text>Fe(II)-heme o + 2 A + H2O = Fe(II)-heme a + 2 AH2</text>
        <dbReference type="Rhea" id="RHEA:63388"/>
        <dbReference type="ChEBI" id="CHEBI:13193"/>
        <dbReference type="ChEBI" id="CHEBI:15377"/>
        <dbReference type="ChEBI" id="CHEBI:17499"/>
        <dbReference type="ChEBI" id="CHEBI:60530"/>
        <dbReference type="ChEBI" id="CHEBI:61715"/>
        <dbReference type="EC" id="1.17.99.9"/>
    </reaction>
    <physiologicalReaction direction="left-to-right" evidence="11">
        <dbReference type="Rhea" id="RHEA:63389"/>
    </physiologicalReaction>
</comment>
<feature type="transmembrane region" description="Helical" evidence="12">
    <location>
        <begin position="128"/>
        <end position="148"/>
    </location>
</feature>
<dbReference type="InterPro" id="IPR023754">
    <property type="entry name" value="HemeA_Synthase_type2"/>
</dbReference>
<comment type="caution">
    <text evidence="13">The sequence shown here is derived from an EMBL/GenBank/DDBJ whole genome shotgun (WGS) entry which is preliminary data.</text>
</comment>
<feature type="transmembrane region" description="Helical" evidence="12">
    <location>
        <begin position="337"/>
        <end position="364"/>
    </location>
</feature>
<gene>
    <name evidence="13" type="ORF">DASB73_003900</name>
</gene>
<keyword evidence="9 12" id="KW-0472">Membrane</keyword>
<reference evidence="13 14" key="1">
    <citation type="journal article" date="2023" name="Elife">
        <title>Identification of key yeast species and microbe-microbe interactions impacting larval growth of Drosophila in the wild.</title>
        <authorList>
            <person name="Mure A."/>
            <person name="Sugiura Y."/>
            <person name="Maeda R."/>
            <person name="Honda K."/>
            <person name="Sakurai N."/>
            <person name="Takahashi Y."/>
            <person name="Watada M."/>
            <person name="Katoh T."/>
            <person name="Gotoh A."/>
            <person name="Gotoh Y."/>
            <person name="Taniguchi I."/>
            <person name="Nakamura K."/>
            <person name="Hayashi T."/>
            <person name="Katayama T."/>
            <person name="Uemura T."/>
            <person name="Hattori Y."/>
        </authorList>
    </citation>
    <scope>NUCLEOTIDE SEQUENCE [LARGE SCALE GENOMIC DNA]</scope>
    <source>
        <strain evidence="13 14">SB-73</strain>
    </source>
</reference>
<dbReference type="GO" id="GO:0046872">
    <property type="term" value="F:metal ion binding"/>
    <property type="evidence" value="ECO:0007669"/>
    <property type="project" value="UniProtKB-KW"/>
</dbReference>
<organism evidence="13 14">
    <name type="scientific">Starmerella bacillaris</name>
    <name type="common">Yeast</name>
    <name type="synonym">Candida zemplinina</name>
    <dbReference type="NCBI Taxonomy" id="1247836"/>
    <lineage>
        <taxon>Eukaryota</taxon>
        <taxon>Fungi</taxon>
        <taxon>Dikarya</taxon>
        <taxon>Ascomycota</taxon>
        <taxon>Saccharomycotina</taxon>
        <taxon>Dipodascomycetes</taxon>
        <taxon>Dipodascales</taxon>
        <taxon>Trichomonascaceae</taxon>
        <taxon>Starmerella</taxon>
    </lineage>
</organism>
<dbReference type="HAMAP" id="MF_01665">
    <property type="entry name" value="HemeA_synth_type2"/>
    <property type="match status" value="1"/>
</dbReference>
<keyword evidence="7" id="KW-0408">Iron</keyword>
<evidence type="ECO:0000256" key="5">
    <source>
        <dbReference type="ARBA" id="ARBA00022989"/>
    </source>
</evidence>
<dbReference type="InterPro" id="IPR003780">
    <property type="entry name" value="COX15/CtaA_fam"/>
</dbReference>
<evidence type="ECO:0000256" key="4">
    <source>
        <dbReference type="ARBA" id="ARBA00022723"/>
    </source>
</evidence>